<sequence length="107" mass="11818">MSVVYHRLYFSCPACAASGQRAGPPTYWYHSDCDGPLDIGSDATVRCSRCYFASHIRHWRYSCANHQGDYRSTTSSHFASSMSMSAALLAAGGRSWLISILGNLSDW</sequence>
<organism evidence="1 2">
    <name type="scientific">Allocatelliglobosispora scoriae</name>
    <dbReference type="NCBI Taxonomy" id="643052"/>
    <lineage>
        <taxon>Bacteria</taxon>
        <taxon>Bacillati</taxon>
        <taxon>Actinomycetota</taxon>
        <taxon>Actinomycetes</taxon>
        <taxon>Micromonosporales</taxon>
        <taxon>Micromonosporaceae</taxon>
        <taxon>Allocatelliglobosispora</taxon>
    </lineage>
</organism>
<dbReference type="Proteomes" id="UP000587527">
    <property type="component" value="Unassembled WGS sequence"/>
</dbReference>
<evidence type="ECO:0000313" key="1">
    <source>
        <dbReference type="EMBL" id="MBB5869725.1"/>
    </source>
</evidence>
<accession>A0A841BPV9</accession>
<evidence type="ECO:0000313" key="2">
    <source>
        <dbReference type="Proteomes" id="UP000587527"/>
    </source>
</evidence>
<dbReference type="RefSeq" id="WP_184836546.1">
    <property type="nucleotide sequence ID" value="NZ_JACHMN010000002.1"/>
</dbReference>
<name>A0A841BPV9_9ACTN</name>
<comment type="caution">
    <text evidence="1">The sequence shown here is derived from an EMBL/GenBank/DDBJ whole genome shotgun (WGS) entry which is preliminary data.</text>
</comment>
<keyword evidence="2" id="KW-1185">Reference proteome</keyword>
<protein>
    <submittedName>
        <fullName evidence="1">Uncharacterized protein</fullName>
    </submittedName>
</protein>
<gene>
    <name evidence="1" type="ORF">F4553_003104</name>
</gene>
<dbReference type="AlphaFoldDB" id="A0A841BPV9"/>
<reference evidence="1 2" key="1">
    <citation type="submission" date="2020-08" db="EMBL/GenBank/DDBJ databases">
        <title>Sequencing the genomes of 1000 actinobacteria strains.</title>
        <authorList>
            <person name="Klenk H.-P."/>
        </authorList>
    </citation>
    <scope>NUCLEOTIDE SEQUENCE [LARGE SCALE GENOMIC DNA]</scope>
    <source>
        <strain evidence="1 2">DSM 45362</strain>
    </source>
</reference>
<proteinExistence type="predicted"/>
<dbReference type="EMBL" id="JACHMN010000002">
    <property type="protein sequence ID" value="MBB5869725.1"/>
    <property type="molecule type" value="Genomic_DNA"/>
</dbReference>